<gene>
    <name evidence="1" type="ORF">A4R35_19820</name>
</gene>
<keyword evidence="2" id="KW-1185">Reference proteome</keyword>
<dbReference type="InterPro" id="IPR011335">
    <property type="entry name" value="Restrct_endonuc-II-like"/>
</dbReference>
<evidence type="ECO:0000313" key="1">
    <source>
        <dbReference type="EMBL" id="RAQ97798.1"/>
    </source>
</evidence>
<comment type="caution">
    <text evidence="1">The sequence shown here is derived from an EMBL/GenBank/DDBJ whole genome shotgun (WGS) entry which is preliminary data.</text>
</comment>
<organism evidence="1 2">
    <name type="scientific">Thermogemmatispora tikiterensis</name>
    <dbReference type="NCBI Taxonomy" id="1825093"/>
    <lineage>
        <taxon>Bacteria</taxon>
        <taxon>Bacillati</taxon>
        <taxon>Chloroflexota</taxon>
        <taxon>Ktedonobacteria</taxon>
        <taxon>Thermogemmatisporales</taxon>
        <taxon>Thermogemmatisporaceae</taxon>
        <taxon>Thermogemmatispora</taxon>
    </lineage>
</organism>
<reference evidence="1 2" key="1">
    <citation type="submission" date="2016-08" db="EMBL/GenBank/DDBJ databases">
        <title>Analysis of Carbohydrate Active Enzymes in Thermogemmatispora T81 Reveals Carbohydrate Degradation Ability.</title>
        <authorList>
            <person name="Tomazini A."/>
            <person name="Lal S."/>
            <person name="Stott M."/>
            <person name="Henrissat B."/>
            <person name="Polikarpov I."/>
            <person name="Sparling R."/>
            <person name="Levin D.B."/>
        </authorList>
    </citation>
    <scope>NUCLEOTIDE SEQUENCE [LARGE SCALE GENOMIC DNA]</scope>
    <source>
        <strain evidence="1 2">T81</strain>
    </source>
</reference>
<dbReference type="OrthoDB" id="150846at2"/>
<dbReference type="EMBL" id="MCIF01000002">
    <property type="protein sequence ID" value="RAQ97798.1"/>
    <property type="molecule type" value="Genomic_DNA"/>
</dbReference>
<protein>
    <submittedName>
        <fullName evidence="1">Uncharacterized protein</fullName>
    </submittedName>
</protein>
<sequence>MASTPVPVPYEDQEAVILGDSFARELARYGWQVQQARPPYTDPLVLRQRWLRCPNGSEYSHRQLYTFLLNTPCRHALRRLLERLPCLYGDLLAAGPGELPGGPFLKLLIDQELLLQQEIHLLAGPDLLRLHDLGHTFEWLVAEWLRLYGIAYYKRLVPVRHSVSLAAPALPGDIDVLAFLDEGPVLVECKTRTRTIEEAHFARFVERARLLRPFAAIFLIDSENPLPEERVSQCARALQQTGAAPLHGSGGFYFTAERIYLMNTSLSFQHRLTEALADARRRWRGQPRAA</sequence>
<dbReference type="Proteomes" id="UP000248706">
    <property type="component" value="Unassembled WGS sequence"/>
</dbReference>
<dbReference type="RefSeq" id="WP_112432507.1">
    <property type="nucleotide sequence ID" value="NZ_MCIF01000002.1"/>
</dbReference>
<evidence type="ECO:0000313" key="2">
    <source>
        <dbReference type="Proteomes" id="UP000248706"/>
    </source>
</evidence>
<proteinExistence type="predicted"/>
<dbReference type="AlphaFoldDB" id="A0A328VIM4"/>
<name>A0A328VIM4_9CHLR</name>
<accession>A0A328VIM4</accession>
<dbReference type="SUPFAM" id="SSF52980">
    <property type="entry name" value="Restriction endonuclease-like"/>
    <property type="match status" value="1"/>
</dbReference>